<evidence type="ECO:0000256" key="3">
    <source>
        <dbReference type="ARBA" id="ARBA00012922"/>
    </source>
</evidence>
<dbReference type="PANTHER" id="PTHR46072:SF5">
    <property type="entry name" value="GENERAL AMIDASE-C"/>
    <property type="match status" value="1"/>
</dbReference>
<comment type="similarity">
    <text evidence="2">Belongs to the amidase family.</text>
</comment>
<name>A0A9W4NKF5_9EURO</name>
<keyword evidence="4" id="KW-0378">Hydrolase</keyword>
<evidence type="ECO:0000313" key="8">
    <source>
        <dbReference type="EMBL" id="CAG8377199.1"/>
    </source>
</evidence>
<feature type="binding site" evidence="6">
    <location>
        <position position="230"/>
    </location>
    <ligand>
        <name>substrate</name>
    </ligand>
</feature>
<sequence length="558" mass="61097">MATQSWEDIVSEKHLQDASKIPPAWRLPQNLIEFAQTPNANVMDIPSRSGILSASQLQITELYDATDLLSKIEHRELSAYEVTEAFCKRAAIAQQVTHCLTEVFFEKALERATELDEILSKTGKRVGPLHGLPISLKVKFVYSSLGLQLINWIQECFNVEGVPSTLGFTSFIKNGPAKINSCVVEILLDLGAIPYVKTNIPQTMMAADSHNYVFGRTLNPHRTNLTAGGSSGGEGALIAMRGSVLGVGTDIAGSIRIPAICNGTYALRPSTDRIPYGRQTSSSRGGLAGIRACAGPLATSVRDLEMFMEAVISADPWKLDSSVIFSPWRTVTPKKVLRLGFIEEDSHFPLHPPVLRTLRTAVEKLRAAGHEVVTLKIEPELIRDACVMAFRMFAMDPAQTAFKHIAASGEPVIPALATTSLPQKNMPFEYAPLTLEALYDLNQQRNNLKEEFRALFTQGNLDAIITAGYQSTAVPHDTYGMPAYTAIWNATDYPSCVIPHGKADKKADEAFIRDVNYEPSYDADTIEGAPCSVQLAGRNMQDEELVQVMKVVSSVIKS</sequence>
<evidence type="ECO:0000256" key="6">
    <source>
        <dbReference type="PIRSR" id="PIRSR001221-2"/>
    </source>
</evidence>
<evidence type="ECO:0000256" key="2">
    <source>
        <dbReference type="ARBA" id="ARBA00009199"/>
    </source>
</evidence>
<organism evidence="8 9">
    <name type="scientific">Penicillium salamii</name>
    <dbReference type="NCBI Taxonomy" id="1612424"/>
    <lineage>
        <taxon>Eukaryota</taxon>
        <taxon>Fungi</taxon>
        <taxon>Dikarya</taxon>
        <taxon>Ascomycota</taxon>
        <taxon>Pezizomycotina</taxon>
        <taxon>Eurotiomycetes</taxon>
        <taxon>Eurotiomycetidae</taxon>
        <taxon>Eurotiales</taxon>
        <taxon>Aspergillaceae</taxon>
        <taxon>Penicillium</taxon>
    </lineage>
</organism>
<feature type="active site" description="Charge relay system" evidence="5">
    <location>
        <position position="230"/>
    </location>
</feature>
<dbReference type="OrthoDB" id="6428749at2759"/>
<feature type="binding site" evidence="6">
    <location>
        <begin position="251"/>
        <end position="254"/>
    </location>
    <ligand>
        <name>substrate</name>
    </ligand>
</feature>
<evidence type="ECO:0000256" key="1">
    <source>
        <dbReference type="ARBA" id="ARBA00001311"/>
    </source>
</evidence>
<evidence type="ECO:0000259" key="7">
    <source>
        <dbReference type="Pfam" id="PF01425"/>
    </source>
</evidence>
<dbReference type="EMBL" id="CAJVPA010000184">
    <property type="protein sequence ID" value="CAG8377199.1"/>
    <property type="molecule type" value="Genomic_DNA"/>
</dbReference>
<dbReference type="InterPro" id="IPR020556">
    <property type="entry name" value="Amidase_CS"/>
</dbReference>
<proteinExistence type="inferred from homology"/>
<feature type="domain" description="Amidase" evidence="7">
    <location>
        <begin position="81"/>
        <end position="545"/>
    </location>
</feature>
<evidence type="ECO:0000256" key="4">
    <source>
        <dbReference type="ARBA" id="ARBA00022801"/>
    </source>
</evidence>
<gene>
    <name evidence="8" type="ORF">PSALAMII_LOCUS5616</name>
</gene>
<reference evidence="8" key="1">
    <citation type="submission" date="2021-07" db="EMBL/GenBank/DDBJ databases">
        <authorList>
            <person name="Branca A.L. A."/>
        </authorList>
    </citation>
    <scope>NUCLEOTIDE SEQUENCE</scope>
</reference>
<accession>A0A9W4NKF5</accession>
<dbReference type="Gene3D" id="3.90.1300.10">
    <property type="entry name" value="Amidase signature (AS) domain"/>
    <property type="match status" value="1"/>
</dbReference>
<feature type="active site" description="Acyl-ester intermediate" evidence="5">
    <location>
        <position position="254"/>
    </location>
</feature>
<dbReference type="InterPro" id="IPR023631">
    <property type="entry name" value="Amidase_dom"/>
</dbReference>
<dbReference type="GO" id="GO:0004040">
    <property type="term" value="F:amidase activity"/>
    <property type="evidence" value="ECO:0007669"/>
    <property type="project" value="UniProtKB-EC"/>
</dbReference>
<dbReference type="EC" id="3.5.1.4" evidence="3"/>
<dbReference type="PANTHER" id="PTHR46072">
    <property type="entry name" value="AMIDASE-RELATED-RELATED"/>
    <property type="match status" value="1"/>
</dbReference>
<dbReference type="Pfam" id="PF01425">
    <property type="entry name" value="Amidase"/>
    <property type="match status" value="1"/>
</dbReference>
<dbReference type="PIRSF" id="PIRSF001221">
    <property type="entry name" value="Amidase_fungi"/>
    <property type="match status" value="1"/>
</dbReference>
<dbReference type="AlphaFoldDB" id="A0A9W4NKF5"/>
<comment type="caution">
    <text evidence="8">The sequence shown here is derived from an EMBL/GenBank/DDBJ whole genome shotgun (WGS) entry which is preliminary data.</text>
</comment>
<comment type="catalytic activity">
    <reaction evidence="1">
        <text>a monocarboxylic acid amide + H2O = a monocarboxylate + NH4(+)</text>
        <dbReference type="Rhea" id="RHEA:12020"/>
        <dbReference type="ChEBI" id="CHEBI:15377"/>
        <dbReference type="ChEBI" id="CHEBI:28938"/>
        <dbReference type="ChEBI" id="CHEBI:35757"/>
        <dbReference type="ChEBI" id="CHEBI:83628"/>
        <dbReference type="EC" id="3.5.1.4"/>
    </reaction>
</comment>
<evidence type="ECO:0000256" key="5">
    <source>
        <dbReference type="PIRSR" id="PIRSR001221-1"/>
    </source>
</evidence>
<dbReference type="PROSITE" id="PS00571">
    <property type="entry name" value="AMIDASES"/>
    <property type="match status" value="1"/>
</dbReference>
<dbReference type="Proteomes" id="UP001152646">
    <property type="component" value="Unassembled WGS sequence"/>
</dbReference>
<evidence type="ECO:0000313" key="9">
    <source>
        <dbReference type="Proteomes" id="UP001152646"/>
    </source>
</evidence>
<feature type="active site" description="Charge relay system" evidence="5">
    <location>
        <position position="137"/>
    </location>
</feature>
<feature type="binding site" evidence="6">
    <location>
        <position position="204"/>
    </location>
    <ligand>
        <name>substrate</name>
    </ligand>
</feature>
<protein>
    <recommendedName>
        <fullName evidence="3">amidase</fullName>
        <ecNumber evidence="3">3.5.1.4</ecNumber>
    </recommendedName>
</protein>
<dbReference type="SUPFAM" id="SSF75304">
    <property type="entry name" value="Amidase signature (AS) enzymes"/>
    <property type="match status" value="1"/>
</dbReference>
<dbReference type="InterPro" id="IPR036928">
    <property type="entry name" value="AS_sf"/>
</dbReference>